<dbReference type="Gene3D" id="3.80.10.10">
    <property type="entry name" value="Ribonuclease Inhibitor"/>
    <property type="match status" value="1"/>
</dbReference>
<dbReference type="Proteomes" id="UP000807469">
    <property type="component" value="Unassembled WGS sequence"/>
</dbReference>
<reference evidence="4" key="1">
    <citation type="submission" date="2020-11" db="EMBL/GenBank/DDBJ databases">
        <authorList>
            <consortium name="DOE Joint Genome Institute"/>
            <person name="Ahrendt S."/>
            <person name="Riley R."/>
            <person name="Andreopoulos W."/>
            <person name="Labutti K."/>
            <person name="Pangilinan J."/>
            <person name="Ruiz-Duenas F.J."/>
            <person name="Barrasa J.M."/>
            <person name="Sanchez-Garcia M."/>
            <person name="Camarero S."/>
            <person name="Miyauchi S."/>
            <person name="Serrano A."/>
            <person name="Linde D."/>
            <person name="Babiker R."/>
            <person name="Drula E."/>
            <person name="Ayuso-Fernandez I."/>
            <person name="Pacheco R."/>
            <person name="Padilla G."/>
            <person name="Ferreira P."/>
            <person name="Barriuso J."/>
            <person name="Kellner H."/>
            <person name="Castanera R."/>
            <person name="Alfaro M."/>
            <person name="Ramirez L."/>
            <person name="Pisabarro A.G."/>
            <person name="Kuo A."/>
            <person name="Tritt A."/>
            <person name="Lipzen A."/>
            <person name="He G."/>
            <person name="Yan M."/>
            <person name="Ng V."/>
            <person name="Cullen D."/>
            <person name="Martin F."/>
            <person name="Rosso M.-N."/>
            <person name="Henrissat B."/>
            <person name="Hibbett D."/>
            <person name="Martinez A.T."/>
            <person name="Grigoriev I.V."/>
        </authorList>
    </citation>
    <scope>NUCLEOTIDE SEQUENCE</scope>
    <source>
        <strain evidence="4">CIRM-BRFM 674</strain>
    </source>
</reference>
<keyword evidence="1" id="KW-0343">GTPase activation</keyword>
<keyword evidence="2" id="KW-0433">Leucine-rich repeat</keyword>
<dbReference type="GO" id="GO:0005634">
    <property type="term" value="C:nucleus"/>
    <property type="evidence" value="ECO:0007669"/>
    <property type="project" value="TreeGrafter"/>
</dbReference>
<evidence type="ECO:0008006" key="6">
    <source>
        <dbReference type="Google" id="ProtNLM"/>
    </source>
</evidence>
<comment type="caution">
    <text evidence="4">The sequence shown here is derived from an EMBL/GenBank/DDBJ whole genome shotgun (WGS) entry which is preliminary data.</text>
</comment>
<dbReference type="SUPFAM" id="SSF52047">
    <property type="entry name" value="RNI-like"/>
    <property type="match status" value="1"/>
</dbReference>
<dbReference type="GO" id="GO:0006913">
    <property type="term" value="P:nucleocytoplasmic transport"/>
    <property type="evidence" value="ECO:0007669"/>
    <property type="project" value="TreeGrafter"/>
</dbReference>
<evidence type="ECO:0000256" key="2">
    <source>
        <dbReference type="ARBA" id="ARBA00022614"/>
    </source>
</evidence>
<accession>A0A9P5Z0V6</accession>
<evidence type="ECO:0000313" key="4">
    <source>
        <dbReference type="EMBL" id="KAF9478766.1"/>
    </source>
</evidence>
<evidence type="ECO:0000256" key="3">
    <source>
        <dbReference type="ARBA" id="ARBA00022737"/>
    </source>
</evidence>
<name>A0A9P5Z0V6_9AGAR</name>
<dbReference type="GO" id="GO:0005096">
    <property type="term" value="F:GTPase activator activity"/>
    <property type="evidence" value="ECO:0007669"/>
    <property type="project" value="UniProtKB-KW"/>
</dbReference>
<dbReference type="GO" id="GO:0031267">
    <property type="term" value="F:small GTPase binding"/>
    <property type="evidence" value="ECO:0007669"/>
    <property type="project" value="TreeGrafter"/>
</dbReference>
<sequence>MHFHLHDQGCREVFQWLISGDEVNLPGARFPKSLDFIKLSDVHMGDTGFRALVDWLESLRPLHDERPLTSINVGPNDIVGTADLAEDFVAALSFSSTSSYSTSSLCHLVLTNNPLSPSFRTTLISLLSSLPTLQTLNLSMTGLDKDNAFALANYVGNKIQPCKLKELHASGNLMGYRGVRAIVEAVNHCQTMEKVTLYANNAAAIGIVETSESSDEDAALLSVYGTVSRNYPPDSGCGWRGLERKLKYCISLNLCMKHTTIHEALLLIRYSRMMLRKKVTPPSIRPKASCDDCECLARQPDMNVDHDVPVTSSSDSFSFSNLPMEIQLHILSLLAPLLSTAQRLRIFDYAVDRSTLPSLRLCLPDLSKVCIPDPGHLAFDSASTGIRDRVGKRVGSLAKLRESHSCSGTTCNASRNIICQRQTMRDEFLARVKCDQYDPDL</sequence>
<proteinExistence type="predicted"/>
<evidence type="ECO:0000313" key="5">
    <source>
        <dbReference type="Proteomes" id="UP000807469"/>
    </source>
</evidence>
<dbReference type="InterPro" id="IPR032675">
    <property type="entry name" value="LRR_dom_sf"/>
</dbReference>
<evidence type="ECO:0000256" key="1">
    <source>
        <dbReference type="ARBA" id="ARBA00022468"/>
    </source>
</evidence>
<dbReference type="GO" id="GO:0005829">
    <property type="term" value="C:cytosol"/>
    <property type="evidence" value="ECO:0007669"/>
    <property type="project" value="TreeGrafter"/>
</dbReference>
<dbReference type="PANTHER" id="PTHR24113">
    <property type="entry name" value="RAN GTPASE-ACTIVATING PROTEIN 1"/>
    <property type="match status" value="1"/>
</dbReference>
<dbReference type="GO" id="GO:0048471">
    <property type="term" value="C:perinuclear region of cytoplasm"/>
    <property type="evidence" value="ECO:0007669"/>
    <property type="project" value="TreeGrafter"/>
</dbReference>
<organism evidence="4 5">
    <name type="scientific">Pholiota conissans</name>
    <dbReference type="NCBI Taxonomy" id="109636"/>
    <lineage>
        <taxon>Eukaryota</taxon>
        <taxon>Fungi</taxon>
        <taxon>Dikarya</taxon>
        <taxon>Basidiomycota</taxon>
        <taxon>Agaricomycotina</taxon>
        <taxon>Agaricomycetes</taxon>
        <taxon>Agaricomycetidae</taxon>
        <taxon>Agaricales</taxon>
        <taxon>Agaricineae</taxon>
        <taxon>Strophariaceae</taxon>
        <taxon>Pholiota</taxon>
    </lineage>
</organism>
<dbReference type="OrthoDB" id="120976at2759"/>
<dbReference type="InterPro" id="IPR027038">
    <property type="entry name" value="RanGap"/>
</dbReference>
<dbReference type="PANTHER" id="PTHR24113:SF12">
    <property type="entry name" value="RAN GTPASE-ACTIVATING PROTEIN 1"/>
    <property type="match status" value="1"/>
</dbReference>
<dbReference type="EMBL" id="MU155227">
    <property type="protein sequence ID" value="KAF9478766.1"/>
    <property type="molecule type" value="Genomic_DNA"/>
</dbReference>
<dbReference type="AlphaFoldDB" id="A0A9P5Z0V6"/>
<gene>
    <name evidence="4" type="ORF">BDN70DRAFT_993960</name>
</gene>
<keyword evidence="5" id="KW-1185">Reference proteome</keyword>
<keyword evidence="3" id="KW-0677">Repeat</keyword>
<protein>
    <recommendedName>
        <fullName evidence="6">RNI-like protein</fullName>
    </recommendedName>
</protein>